<feature type="domain" description="Sulfatase N-terminal" evidence="4">
    <location>
        <begin position="4"/>
        <end position="345"/>
    </location>
</feature>
<sequence length="483" mass="54221">MTDPNVLVLVMDTARFGDIRETPTEAIDSVAEEGTDFTNASANAPWSLPSHASMFTGQYSSRHGAHATHKQLDESKATLAELFSENGYETVGVSNNTWISGEFGFARGFETFYKTWQYVQSDTDLGGIARTTEGIDQLRSLAGRLTDGNPVTNLINTVYGKFLRRHSDDGARQTTEWLADWLDEREDSRSFFCFVNYLEPHLEYRPPEEFAERFLPEGVSYEEAMEVPQDAWGYIAGEVEMGERDFEVLRALYRAEIAYLDERIGELREALEESGEWEDTVVVITGDHGENIGDHGLMDHQYCLYETLLHVPMVVSGGAFDGGGEDDRLVQLTDLAPTLLDAAGIEAPEARERFQGVSFHPDSDETREHAIAEYMGPQPSMEALEKRVGTVPDSVREFDRSLRSIRDSEHKLVRGSDGLRELYHLGDDPDEERDLADERPDVASELGAELDDWLDSFERHDASGSVSMSQSTQDRLEDLGYLQ</sequence>
<proteinExistence type="inferred from homology"/>
<name>A0ABD5V9Z7_9EURY</name>
<dbReference type="SUPFAM" id="SSF53649">
    <property type="entry name" value="Alkaline phosphatase-like"/>
    <property type="match status" value="1"/>
</dbReference>
<evidence type="ECO:0000259" key="4">
    <source>
        <dbReference type="Pfam" id="PF00884"/>
    </source>
</evidence>
<reference evidence="5 6" key="1">
    <citation type="journal article" date="2019" name="Int. J. Syst. Evol. Microbiol.">
        <title>The Global Catalogue of Microorganisms (GCM) 10K type strain sequencing project: providing services to taxonomists for standard genome sequencing and annotation.</title>
        <authorList>
            <consortium name="The Broad Institute Genomics Platform"/>
            <consortium name="The Broad Institute Genome Sequencing Center for Infectious Disease"/>
            <person name="Wu L."/>
            <person name="Ma J."/>
        </authorList>
    </citation>
    <scope>NUCLEOTIDE SEQUENCE [LARGE SCALE GENOMIC DNA]</scope>
    <source>
        <strain evidence="5 6">CGMCC 1.3240</strain>
    </source>
</reference>
<dbReference type="Pfam" id="PF00884">
    <property type="entry name" value="Sulfatase"/>
    <property type="match status" value="1"/>
</dbReference>
<evidence type="ECO:0000256" key="1">
    <source>
        <dbReference type="ARBA" id="ARBA00008779"/>
    </source>
</evidence>
<gene>
    <name evidence="5" type="ORF">ACFQGH_11040</name>
</gene>
<accession>A0ABD5V9Z7</accession>
<dbReference type="Proteomes" id="UP001596312">
    <property type="component" value="Unassembled WGS sequence"/>
</dbReference>
<evidence type="ECO:0000256" key="3">
    <source>
        <dbReference type="SAM" id="MobiDB-lite"/>
    </source>
</evidence>
<organism evidence="5 6">
    <name type="scientific">Halalkalicoccus tibetensis</name>
    <dbReference type="NCBI Taxonomy" id="175632"/>
    <lineage>
        <taxon>Archaea</taxon>
        <taxon>Methanobacteriati</taxon>
        <taxon>Methanobacteriota</taxon>
        <taxon>Stenosarchaea group</taxon>
        <taxon>Halobacteria</taxon>
        <taxon>Halobacteriales</taxon>
        <taxon>Halococcaceae</taxon>
        <taxon>Halalkalicoccus</taxon>
    </lineage>
</organism>
<comment type="PTM">
    <text evidence="2">The conversion to 3-oxoalanine (also known as C-formylglycine, FGly), of a serine or cysteine residue in prokaryotes and of a cysteine residue in eukaryotes, is critical for catalytic activity.</text>
</comment>
<feature type="region of interest" description="Disordered" evidence="3">
    <location>
        <begin position="461"/>
        <end position="483"/>
    </location>
</feature>
<comment type="similarity">
    <text evidence="1">Belongs to the sulfatase family.</text>
</comment>
<dbReference type="PANTHER" id="PTHR42693">
    <property type="entry name" value="ARYLSULFATASE FAMILY MEMBER"/>
    <property type="match status" value="1"/>
</dbReference>
<feature type="modified residue" description="3-oxoalanine (Ser)" evidence="2">
    <location>
        <position position="47"/>
    </location>
</feature>
<feature type="compositionally biased region" description="Basic and acidic residues" evidence="3">
    <location>
        <begin position="474"/>
        <end position="483"/>
    </location>
</feature>
<dbReference type="InterPro" id="IPR050738">
    <property type="entry name" value="Sulfatase"/>
</dbReference>
<protein>
    <submittedName>
        <fullName evidence="5">Sulfatase</fullName>
    </submittedName>
</protein>
<dbReference type="EMBL" id="JBHSXQ010000003">
    <property type="protein sequence ID" value="MFC6905729.1"/>
    <property type="molecule type" value="Genomic_DNA"/>
</dbReference>
<feature type="region of interest" description="Disordered" evidence="3">
    <location>
        <begin position="421"/>
        <end position="447"/>
    </location>
</feature>
<dbReference type="CDD" id="cd16148">
    <property type="entry name" value="sulfatase_like"/>
    <property type="match status" value="1"/>
</dbReference>
<dbReference type="InterPro" id="IPR000917">
    <property type="entry name" value="Sulfatase_N"/>
</dbReference>
<dbReference type="PANTHER" id="PTHR42693:SF33">
    <property type="entry name" value="ARYLSULFATASE"/>
    <property type="match status" value="1"/>
</dbReference>
<evidence type="ECO:0000313" key="6">
    <source>
        <dbReference type="Proteomes" id="UP001596312"/>
    </source>
</evidence>
<evidence type="ECO:0000256" key="2">
    <source>
        <dbReference type="PIRSR" id="PIRSR600917-52"/>
    </source>
</evidence>
<dbReference type="AlphaFoldDB" id="A0ABD5V9Z7"/>
<comment type="caution">
    <text evidence="5">The sequence shown here is derived from an EMBL/GenBank/DDBJ whole genome shotgun (WGS) entry which is preliminary data.</text>
</comment>
<dbReference type="InterPro" id="IPR017850">
    <property type="entry name" value="Alkaline_phosphatase_core_sf"/>
</dbReference>
<dbReference type="RefSeq" id="WP_340604256.1">
    <property type="nucleotide sequence ID" value="NZ_JBBMXV010000003.1"/>
</dbReference>
<dbReference type="Gene3D" id="3.40.720.10">
    <property type="entry name" value="Alkaline Phosphatase, subunit A"/>
    <property type="match status" value="1"/>
</dbReference>
<keyword evidence="6" id="KW-1185">Reference proteome</keyword>
<evidence type="ECO:0000313" key="5">
    <source>
        <dbReference type="EMBL" id="MFC6905729.1"/>
    </source>
</evidence>
<feature type="compositionally biased region" description="Polar residues" evidence="3">
    <location>
        <begin position="464"/>
        <end position="473"/>
    </location>
</feature>